<dbReference type="Gene3D" id="3.20.20.100">
    <property type="entry name" value="NADP-dependent oxidoreductase domain"/>
    <property type="match status" value="1"/>
</dbReference>
<evidence type="ECO:0000259" key="2">
    <source>
        <dbReference type="Pfam" id="PF00248"/>
    </source>
</evidence>
<feature type="domain" description="NADP-dependent oxidoreductase" evidence="2">
    <location>
        <begin position="6"/>
        <end position="341"/>
    </location>
</feature>
<dbReference type="PANTHER" id="PTHR43364">
    <property type="entry name" value="NADH-SPECIFIC METHYLGLYOXAL REDUCTASE-RELATED"/>
    <property type="match status" value="1"/>
</dbReference>
<accession>A0A136J8A9</accession>
<dbReference type="GO" id="GO:0016491">
    <property type="term" value="F:oxidoreductase activity"/>
    <property type="evidence" value="ECO:0007669"/>
    <property type="project" value="UniProtKB-KW"/>
</dbReference>
<evidence type="ECO:0000256" key="1">
    <source>
        <dbReference type="ARBA" id="ARBA00023002"/>
    </source>
</evidence>
<dbReference type="PANTHER" id="PTHR43364:SF4">
    <property type="entry name" value="NAD(P)-LINKED OXIDOREDUCTASE SUPERFAMILY PROTEIN"/>
    <property type="match status" value="1"/>
</dbReference>
<keyword evidence="4" id="KW-1185">Reference proteome</keyword>
<evidence type="ECO:0000313" key="3">
    <source>
        <dbReference type="EMBL" id="KXJ93413.1"/>
    </source>
</evidence>
<evidence type="ECO:0000313" key="4">
    <source>
        <dbReference type="Proteomes" id="UP000070501"/>
    </source>
</evidence>
<dbReference type="SUPFAM" id="SSF51430">
    <property type="entry name" value="NAD(P)-linked oxidoreductase"/>
    <property type="match status" value="1"/>
</dbReference>
<dbReference type="EMBL" id="KQ964248">
    <property type="protein sequence ID" value="KXJ93413.1"/>
    <property type="molecule type" value="Genomic_DNA"/>
</dbReference>
<gene>
    <name evidence="3" type="ORF">Micbo1qcDRAFT_223042</name>
</gene>
<protein>
    <submittedName>
        <fullName evidence="3">NADP-dependent oxidoreductase domain-containing protein</fullName>
    </submittedName>
</protein>
<sequence>MAGPHIVFGAGGIGNAPGSFTFTWDTPEKVTSLLSLLKSLEITELDSAANYPPYNPWNTNTLLGQSQAAGAGFSIHDKIIGNINLDTGEFGESLTDTRIGASVDKSQKLLGVDKVDVLYAHMPDAHTPLEETARAFDRLHKLGKFEKLGLCNYPAAELAKYFAICEEHGYVKPSIIQDMYNPLHRGAVEDEILPLIRKHGCNFYAYSPLAGGFLTGKVTTPAAAATTTSTTPTEDNTDAGLERTRWRGSSVMPIYTALFDAKPAMHDAVRALVAACDKHNNASATDSDKDKDKDKMTPQEATLRWLLHHSALGPGDAIIVGAKREDQLVDNVARARRGPLDTTPAGKEVREAVDGLWGMVKG</sequence>
<dbReference type="InterPro" id="IPR050523">
    <property type="entry name" value="AKR_Detox_Biosynth"/>
</dbReference>
<proteinExistence type="predicted"/>
<dbReference type="AlphaFoldDB" id="A0A136J8A9"/>
<reference evidence="4" key="1">
    <citation type="submission" date="2016-02" db="EMBL/GenBank/DDBJ databases">
        <title>Draft genome sequence of Microdochium bolleyi, a fungal endophyte of beachgrass.</title>
        <authorList>
            <consortium name="DOE Joint Genome Institute"/>
            <person name="David A.S."/>
            <person name="May G."/>
            <person name="Haridas S."/>
            <person name="Lim J."/>
            <person name="Wang M."/>
            <person name="Labutti K."/>
            <person name="Lipzen A."/>
            <person name="Barry K."/>
            <person name="Grigoriev I.V."/>
        </authorList>
    </citation>
    <scope>NUCLEOTIDE SEQUENCE [LARGE SCALE GENOMIC DNA]</scope>
    <source>
        <strain evidence="4">J235TASD1</strain>
    </source>
</reference>
<dbReference type="InterPro" id="IPR036812">
    <property type="entry name" value="NAD(P)_OxRdtase_dom_sf"/>
</dbReference>
<name>A0A136J8A9_9PEZI</name>
<dbReference type="STRING" id="196109.A0A136J8A9"/>
<keyword evidence="1" id="KW-0560">Oxidoreductase</keyword>
<dbReference type="Pfam" id="PF00248">
    <property type="entry name" value="Aldo_ket_red"/>
    <property type="match status" value="1"/>
</dbReference>
<dbReference type="OrthoDB" id="48988at2759"/>
<dbReference type="Proteomes" id="UP000070501">
    <property type="component" value="Unassembled WGS sequence"/>
</dbReference>
<dbReference type="InterPro" id="IPR023210">
    <property type="entry name" value="NADP_OxRdtase_dom"/>
</dbReference>
<dbReference type="InParanoid" id="A0A136J8A9"/>
<organism evidence="3 4">
    <name type="scientific">Microdochium bolleyi</name>
    <dbReference type="NCBI Taxonomy" id="196109"/>
    <lineage>
        <taxon>Eukaryota</taxon>
        <taxon>Fungi</taxon>
        <taxon>Dikarya</taxon>
        <taxon>Ascomycota</taxon>
        <taxon>Pezizomycotina</taxon>
        <taxon>Sordariomycetes</taxon>
        <taxon>Xylariomycetidae</taxon>
        <taxon>Xylariales</taxon>
        <taxon>Microdochiaceae</taxon>
        <taxon>Microdochium</taxon>
    </lineage>
</organism>